<evidence type="ECO:0000256" key="3">
    <source>
        <dbReference type="ARBA" id="ARBA00022801"/>
    </source>
</evidence>
<evidence type="ECO:0000256" key="2">
    <source>
        <dbReference type="ARBA" id="ARBA00022741"/>
    </source>
</evidence>
<dbReference type="PANTHER" id="PTHR10887:SF364">
    <property type="entry name" value="REGULATOR OF NONSENSE TRANSCRIPTS 1"/>
    <property type="match status" value="1"/>
</dbReference>
<evidence type="ECO:0000313" key="9">
    <source>
        <dbReference type="Proteomes" id="UP000011082"/>
    </source>
</evidence>
<dbReference type="STRING" id="993615.L2GL01"/>
<gene>
    <name evidence="8" type="ORF">VICG_01687</name>
</gene>
<dbReference type="GO" id="GO:0005694">
    <property type="term" value="C:chromosome"/>
    <property type="evidence" value="ECO:0007669"/>
    <property type="project" value="UniProtKB-ARBA"/>
</dbReference>
<dbReference type="Proteomes" id="UP000011082">
    <property type="component" value="Unassembled WGS sequence"/>
</dbReference>
<evidence type="ECO:0000259" key="7">
    <source>
        <dbReference type="Pfam" id="PF13087"/>
    </source>
</evidence>
<dbReference type="OrthoDB" id="6513042at2759"/>
<dbReference type="Pfam" id="PF13087">
    <property type="entry name" value="AAA_12"/>
    <property type="match status" value="1"/>
</dbReference>
<evidence type="ECO:0000256" key="1">
    <source>
        <dbReference type="ARBA" id="ARBA00007913"/>
    </source>
</evidence>
<keyword evidence="4" id="KW-0347">Helicase</keyword>
<evidence type="ECO:0008006" key="10">
    <source>
        <dbReference type="Google" id="ProtNLM"/>
    </source>
</evidence>
<evidence type="ECO:0000256" key="4">
    <source>
        <dbReference type="ARBA" id="ARBA00022806"/>
    </source>
</evidence>
<proteinExistence type="inferred from homology"/>
<dbReference type="FunCoup" id="L2GL01">
    <property type="interactions" value="292"/>
</dbReference>
<protein>
    <recommendedName>
        <fullName evidence="10">AAA+ ATPase domain-containing protein</fullName>
    </recommendedName>
</protein>
<dbReference type="PANTHER" id="PTHR10887">
    <property type="entry name" value="DNA2/NAM7 HELICASE FAMILY"/>
    <property type="match status" value="1"/>
</dbReference>
<dbReference type="InterPro" id="IPR041677">
    <property type="entry name" value="DNA2/NAM7_AAA_11"/>
</dbReference>
<accession>L2GL01</accession>
<dbReference type="InParanoid" id="L2GL01"/>
<dbReference type="GeneID" id="19882397"/>
<keyword evidence="9" id="KW-1185">Reference proteome</keyword>
<feature type="domain" description="DNA2/NAM7 helicase-like C-terminal" evidence="7">
    <location>
        <begin position="349"/>
        <end position="527"/>
    </location>
</feature>
<dbReference type="VEuPathDB" id="MicrosporidiaDB:VICG_01687"/>
<feature type="domain" description="DNA2/NAM7 helicase helicase" evidence="6">
    <location>
        <begin position="165"/>
        <end position="260"/>
    </location>
</feature>
<dbReference type="RefSeq" id="XP_007605132.1">
    <property type="nucleotide sequence ID" value="XM_007605070.1"/>
</dbReference>
<keyword evidence="3" id="KW-0378">Hydrolase</keyword>
<name>L2GL01_VITCO</name>
<dbReference type="InterPro" id="IPR045055">
    <property type="entry name" value="DNA2/NAM7-like"/>
</dbReference>
<dbReference type="AlphaFoldDB" id="L2GL01"/>
<dbReference type="HOGENOM" id="CLU_001666_4_2_1"/>
<dbReference type="GO" id="GO:0005737">
    <property type="term" value="C:cytoplasm"/>
    <property type="evidence" value="ECO:0007669"/>
    <property type="project" value="TreeGrafter"/>
</dbReference>
<dbReference type="InterPro" id="IPR041679">
    <property type="entry name" value="DNA2/NAM7-like_C"/>
</dbReference>
<keyword evidence="2" id="KW-0547">Nucleotide-binding</keyword>
<dbReference type="GO" id="GO:0016787">
    <property type="term" value="F:hydrolase activity"/>
    <property type="evidence" value="ECO:0007669"/>
    <property type="project" value="UniProtKB-KW"/>
</dbReference>
<evidence type="ECO:0000313" key="8">
    <source>
        <dbReference type="EMBL" id="ELA41314.1"/>
    </source>
</evidence>
<dbReference type="Pfam" id="PF13086">
    <property type="entry name" value="AAA_11"/>
    <property type="match status" value="2"/>
</dbReference>
<feature type="domain" description="DNA2/NAM7 helicase helicase" evidence="6">
    <location>
        <begin position="267"/>
        <end position="340"/>
    </location>
</feature>
<dbReference type="CDD" id="cd18039">
    <property type="entry name" value="DEXXQc_UPF1"/>
    <property type="match status" value="1"/>
</dbReference>
<dbReference type="GO" id="GO:0005524">
    <property type="term" value="F:ATP binding"/>
    <property type="evidence" value="ECO:0007669"/>
    <property type="project" value="UniProtKB-KW"/>
</dbReference>
<dbReference type="GO" id="GO:0000184">
    <property type="term" value="P:nuclear-transcribed mRNA catabolic process, nonsense-mediated decay"/>
    <property type="evidence" value="ECO:0007669"/>
    <property type="project" value="TreeGrafter"/>
</dbReference>
<comment type="similarity">
    <text evidence="1">Belongs to the DNA2/NAM7 helicase family.</text>
</comment>
<evidence type="ECO:0000259" key="6">
    <source>
        <dbReference type="Pfam" id="PF13086"/>
    </source>
</evidence>
<organism evidence="8 9">
    <name type="scientific">Vittaforma corneae (strain ATCC 50505)</name>
    <name type="common">Microsporidian parasite</name>
    <name type="synonym">Nosema corneum</name>
    <dbReference type="NCBI Taxonomy" id="993615"/>
    <lineage>
        <taxon>Eukaryota</taxon>
        <taxon>Fungi</taxon>
        <taxon>Fungi incertae sedis</taxon>
        <taxon>Microsporidia</taxon>
        <taxon>Nosematidae</taxon>
        <taxon>Vittaforma</taxon>
    </lineage>
</organism>
<dbReference type="SUPFAM" id="SSF52540">
    <property type="entry name" value="P-loop containing nucleoside triphosphate hydrolases"/>
    <property type="match status" value="1"/>
</dbReference>
<dbReference type="FunFam" id="3.40.50.300:FF:000326">
    <property type="entry name" value="P-loop containing nucleoside triphosphate hydrolase"/>
    <property type="match status" value="1"/>
</dbReference>
<dbReference type="InterPro" id="IPR047187">
    <property type="entry name" value="SF1_C_Upf1"/>
</dbReference>
<reference evidence="9" key="1">
    <citation type="submission" date="2011-05" db="EMBL/GenBank/DDBJ databases">
        <title>The genome sequence of Vittaforma corneae strain ATCC 50505.</title>
        <authorList>
            <consortium name="The Broad Institute Genome Sequencing Platform"/>
            <person name="Cuomo C."/>
            <person name="Didier E."/>
            <person name="Bowers L."/>
            <person name="Young S.K."/>
            <person name="Zeng Q."/>
            <person name="Gargeya S."/>
            <person name="Fitzgerald M."/>
            <person name="Haas B."/>
            <person name="Abouelleil A."/>
            <person name="Alvarado L."/>
            <person name="Arachchi H.M."/>
            <person name="Berlin A."/>
            <person name="Chapman S.B."/>
            <person name="Gearin G."/>
            <person name="Goldberg J."/>
            <person name="Griggs A."/>
            <person name="Gujja S."/>
            <person name="Hansen M."/>
            <person name="Heiman D."/>
            <person name="Howarth C."/>
            <person name="Larimer J."/>
            <person name="Lui A."/>
            <person name="MacDonald P.J.P."/>
            <person name="McCowen C."/>
            <person name="Montmayeur A."/>
            <person name="Murphy C."/>
            <person name="Neiman D."/>
            <person name="Pearson M."/>
            <person name="Priest M."/>
            <person name="Roberts A."/>
            <person name="Saif S."/>
            <person name="Shea T."/>
            <person name="Sisk P."/>
            <person name="Stolte C."/>
            <person name="Sykes S."/>
            <person name="Wortman J."/>
            <person name="Nusbaum C."/>
            <person name="Birren B."/>
        </authorList>
    </citation>
    <scope>NUCLEOTIDE SEQUENCE [LARGE SCALE GENOMIC DNA]</scope>
    <source>
        <strain evidence="9">ATCC 50505</strain>
    </source>
</reference>
<dbReference type="CDD" id="cd18808">
    <property type="entry name" value="SF1_C_Upf1"/>
    <property type="match status" value="1"/>
</dbReference>
<evidence type="ECO:0000256" key="5">
    <source>
        <dbReference type="ARBA" id="ARBA00022840"/>
    </source>
</evidence>
<dbReference type="Gene3D" id="3.40.50.300">
    <property type="entry name" value="P-loop containing nucleotide triphosphate hydrolases"/>
    <property type="match status" value="2"/>
</dbReference>
<sequence length="575" mass="65254">MHFTPESYLSTFIPLINAECRKEQEIKENMKQENMTLLIDGCYCKFIVQKTNSDFKVNVGDELKFSQRPGLSFVGYVCEEQFSDLIRVKIDVDSLPSGHTLENIPRNGYTVEFIWNPTTYNRMKNALQSLYNKKKSNTIFKYILKGVKETMKEIEVFQPKKFFALNQSQEIAVKAALTRTLTLIQGPPGTGKTMVSAVIVYNLVKHYGKKVLVVAPSNTAADQLAIKINDTGLKVLRIMSKRREDVSTDVDFLCLHKLLNEFFIDSKNASQRNLLEMAEVVCCTCVTAGQKILKEFEFPFVLIDEAVQSTEPLSLVPCVYSPEKLILVGDHKQLGPTILNKDVVKYGFKQSLFERLLRIGVMPYLLSVQYRMHPDLCAFPSEYFYNGLLKSGTSTSKVLDLPNNFFYVCDGKEEISQSRTSFFNKSEAVIVENIIRFLFKNGVLEQQIGVITPYEGQRSYILGQIFGNEAGNLEIKNVDGFQGREKDFIIVSLVRSNIFQGVGFVGDKRRMNVTLTRAKHGLIIIGNPFTLYKNEMWADLLNWYDERGLVYEGPLNSLKRVSLKLLNLKGGNASS</sequence>
<keyword evidence="5" id="KW-0067">ATP-binding</keyword>
<dbReference type="OMA" id="CEWPSET"/>
<dbReference type="GO" id="GO:0003724">
    <property type="term" value="F:RNA helicase activity"/>
    <property type="evidence" value="ECO:0007669"/>
    <property type="project" value="TreeGrafter"/>
</dbReference>
<dbReference type="EMBL" id="JH370146">
    <property type="protein sequence ID" value="ELA41314.1"/>
    <property type="molecule type" value="Genomic_DNA"/>
</dbReference>
<dbReference type="InterPro" id="IPR027417">
    <property type="entry name" value="P-loop_NTPase"/>
</dbReference>